<comment type="caution">
    <text evidence="3">The sequence shown here is derived from an EMBL/GenBank/DDBJ whole genome shotgun (WGS) entry which is preliminary data.</text>
</comment>
<keyword evidence="2" id="KW-0732">Signal</keyword>
<reference evidence="3 4" key="1">
    <citation type="submission" date="2024-04" db="EMBL/GenBank/DDBJ databases">
        <title>Draft genome sequence of Sessilibacter corallicola NBRC 116591.</title>
        <authorList>
            <person name="Miyakawa T."/>
            <person name="Kusuya Y."/>
            <person name="Miura T."/>
        </authorList>
    </citation>
    <scope>NUCLEOTIDE SEQUENCE [LARGE SCALE GENOMIC DNA]</scope>
    <source>
        <strain evidence="3 4">KU-00831-HH</strain>
    </source>
</reference>
<sequence>MKRFFATAFLTFCAGSYAATQHEAHTHGLAELNVAYDAQQLIIELRSPAANLIGFEHEPQNIDQQVEVENLIRSIQAPENYFVVPPSCALNSIDFSSPYTGADDFGRDRPEEEGAHHDEHEHHEEHHEEREEHGHHEHEEEHEGEHGSENHKDIVVSYEWDCADKNLSAIGVNLFRVYPGIEKIDAQWIVSGKQGAKVLTKSSSNLQF</sequence>
<dbReference type="RefSeq" id="WP_353304395.1">
    <property type="nucleotide sequence ID" value="NZ_BAABWN010000018.1"/>
</dbReference>
<feature type="signal peptide" evidence="2">
    <location>
        <begin position="1"/>
        <end position="18"/>
    </location>
</feature>
<feature type="region of interest" description="Disordered" evidence="1">
    <location>
        <begin position="101"/>
        <end position="149"/>
    </location>
</feature>
<accession>A0ABQ0AEG1</accession>
<feature type="chain" id="PRO_5046221060" evidence="2">
    <location>
        <begin position="19"/>
        <end position="208"/>
    </location>
</feature>
<dbReference type="EMBL" id="BAABWN010000018">
    <property type="protein sequence ID" value="GAA6170039.1"/>
    <property type="molecule type" value="Genomic_DNA"/>
</dbReference>
<gene>
    <name evidence="3" type="ORF">NBRC116591_38510</name>
</gene>
<evidence type="ECO:0000313" key="4">
    <source>
        <dbReference type="Proteomes" id="UP001465153"/>
    </source>
</evidence>
<feature type="compositionally biased region" description="Basic and acidic residues" evidence="1">
    <location>
        <begin position="104"/>
        <end position="149"/>
    </location>
</feature>
<evidence type="ECO:0000313" key="3">
    <source>
        <dbReference type="EMBL" id="GAA6170039.1"/>
    </source>
</evidence>
<proteinExistence type="predicted"/>
<name>A0ABQ0AEG1_9GAMM</name>
<evidence type="ECO:0000256" key="1">
    <source>
        <dbReference type="SAM" id="MobiDB-lite"/>
    </source>
</evidence>
<dbReference type="InterPro" id="IPR021253">
    <property type="entry name" value="ZrgA-like"/>
</dbReference>
<keyword evidence="4" id="KW-1185">Reference proteome</keyword>
<evidence type="ECO:0000256" key="2">
    <source>
        <dbReference type="SAM" id="SignalP"/>
    </source>
</evidence>
<organism evidence="3 4">
    <name type="scientific">Sessilibacter corallicola</name>
    <dbReference type="NCBI Taxonomy" id="2904075"/>
    <lineage>
        <taxon>Bacteria</taxon>
        <taxon>Pseudomonadati</taxon>
        <taxon>Pseudomonadota</taxon>
        <taxon>Gammaproteobacteria</taxon>
        <taxon>Cellvibrionales</taxon>
        <taxon>Cellvibrionaceae</taxon>
        <taxon>Sessilibacter</taxon>
    </lineage>
</organism>
<dbReference type="Pfam" id="PF10986">
    <property type="entry name" value="ZrgA"/>
    <property type="match status" value="1"/>
</dbReference>
<protein>
    <submittedName>
        <fullName evidence="3">DUF2796 domain-containing protein</fullName>
    </submittedName>
</protein>
<dbReference type="Proteomes" id="UP001465153">
    <property type="component" value="Unassembled WGS sequence"/>
</dbReference>